<reference evidence="9" key="1">
    <citation type="submission" date="2017-02" db="EMBL/GenBank/DDBJ databases">
        <authorList>
            <person name="Varghese N."/>
            <person name="Submissions S."/>
        </authorList>
    </citation>
    <scope>NUCLEOTIDE SEQUENCE [LARGE SCALE GENOMIC DNA]</scope>
    <source>
        <strain evidence="9">ATCC BAA-73</strain>
    </source>
</reference>
<dbReference type="Gene3D" id="3.40.30.10">
    <property type="entry name" value="Glutaredoxin"/>
    <property type="match status" value="1"/>
</dbReference>
<dbReference type="OrthoDB" id="9807941at2"/>
<sequence length="155" mass="17220">MSQEVRIVEKAIKQITENFESERTPLISVLHKVQAKLGYLSEEVLELVAKSLNLPLSKVYGVATFYTLLDTEEKGDNIIRVCESAPCHIKGSTNILEEVKEKLDIKTGEITKDNKFSLELTSCLGVCGVAPAIMINETIYGNLTANKLDSILEKY</sequence>
<feature type="binding site" evidence="7">
    <location>
        <position position="82"/>
    </location>
    <ligand>
        <name>[2Fe-2S] cluster</name>
        <dbReference type="ChEBI" id="CHEBI:190135"/>
    </ligand>
</feature>
<dbReference type="Pfam" id="PF01257">
    <property type="entry name" value="2Fe-2S_thioredx"/>
    <property type="match status" value="1"/>
</dbReference>
<comment type="cofactor">
    <cofactor evidence="7">
        <name>[2Fe-2S] cluster</name>
        <dbReference type="ChEBI" id="CHEBI:190135"/>
    </cofactor>
    <text evidence="7">Binds 1 [2Fe-2S] cluster.</text>
</comment>
<dbReference type="NCBIfam" id="TIGR01958">
    <property type="entry name" value="nuoE_fam"/>
    <property type="match status" value="1"/>
</dbReference>
<comment type="similarity">
    <text evidence="1">Belongs to the complex I 24 kDa subunit family.</text>
</comment>
<keyword evidence="5 7" id="KW-0411">Iron-sulfur</keyword>
<dbReference type="AlphaFoldDB" id="A0A1T4NRA3"/>
<proteinExistence type="inferred from homology"/>
<organism evidence="8 9">
    <name type="scientific">Selenihalanaerobacter shriftii</name>
    <dbReference type="NCBI Taxonomy" id="142842"/>
    <lineage>
        <taxon>Bacteria</taxon>
        <taxon>Bacillati</taxon>
        <taxon>Bacillota</taxon>
        <taxon>Clostridia</taxon>
        <taxon>Halanaerobiales</taxon>
        <taxon>Halobacteroidaceae</taxon>
        <taxon>Selenihalanaerobacter</taxon>
    </lineage>
</organism>
<feature type="binding site" evidence="7">
    <location>
        <position position="123"/>
    </location>
    <ligand>
        <name>[2Fe-2S] cluster</name>
        <dbReference type="ChEBI" id="CHEBI:190135"/>
    </ligand>
</feature>
<dbReference type="InterPro" id="IPR028431">
    <property type="entry name" value="NADP_DH_HndA-like"/>
</dbReference>
<evidence type="ECO:0000313" key="8">
    <source>
        <dbReference type="EMBL" id="SJZ81627.1"/>
    </source>
</evidence>
<evidence type="ECO:0000256" key="5">
    <source>
        <dbReference type="ARBA" id="ARBA00023014"/>
    </source>
</evidence>
<evidence type="ECO:0000256" key="7">
    <source>
        <dbReference type="PIRSR" id="PIRSR000216-1"/>
    </source>
</evidence>
<dbReference type="GO" id="GO:0016491">
    <property type="term" value="F:oxidoreductase activity"/>
    <property type="evidence" value="ECO:0007669"/>
    <property type="project" value="InterPro"/>
</dbReference>
<dbReference type="SUPFAM" id="SSF52833">
    <property type="entry name" value="Thioredoxin-like"/>
    <property type="match status" value="1"/>
</dbReference>
<dbReference type="NCBIfam" id="NF005722">
    <property type="entry name" value="PRK07539.1-2"/>
    <property type="match status" value="1"/>
</dbReference>
<feature type="binding site" evidence="7">
    <location>
        <position position="127"/>
    </location>
    <ligand>
        <name>[2Fe-2S] cluster</name>
        <dbReference type="ChEBI" id="CHEBI:190135"/>
    </ligand>
</feature>
<name>A0A1T4NRA3_9FIRM</name>
<dbReference type="InterPro" id="IPR002023">
    <property type="entry name" value="NuoE-like"/>
</dbReference>
<dbReference type="GO" id="GO:0051537">
    <property type="term" value="F:2 iron, 2 sulfur cluster binding"/>
    <property type="evidence" value="ECO:0007669"/>
    <property type="project" value="UniProtKB-KW"/>
</dbReference>
<accession>A0A1T4NRA3</accession>
<evidence type="ECO:0000313" key="9">
    <source>
        <dbReference type="Proteomes" id="UP000190625"/>
    </source>
</evidence>
<dbReference type="PIRSF" id="PIRSF000216">
    <property type="entry name" value="NADH_DH_24kDa"/>
    <property type="match status" value="1"/>
</dbReference>
<keyword evidence="9" id="KW-1185">Reference proteome</keyword>
<evidence type="ECO:0000256" key="6">
    <source>
        <dbReference type="ARBA" id="ARBA00034078"/>
    </source>
</evidence>
<keyword evidence="3 7" id="KW-0479">Metal-binding</keyword>
<dbReference type="PANTHER" id="PTHR43342:SF1">
    <property type="entry name" value="BIFURCATING [FEFE] HYDROGENASE GAMMA SUBUNIT"/>
    <property type="match status" value="1"/>
</dbReference>
<evidence type="ECO:0000256" key="1">
    <source>
        <dbReference type="ARBA" id="ARBA00010643"/>
    </source>
</evidence>
<protein>
    <submittedName>
        <fullName evidence="8">NADH-quinone oxidoreductase subunit E</fullName>
    </submittedName>
</protein>
<dbReference type="STRING" id="142842.SAMN02745118_01900"/>
<evidence type="ECO:0000256" key="2">
    <source>
        <dbReference type="ARBA" id="ARBA00022714"/>
    </source>
</evidence>
<dbReference type="EMBL" id="FUWM01000015">
    <property type="protein sequence ID" value="SJZ81627.1"/>
    <property type="molecule type" value="Genomic_DNA"/>
</dbReference>
<evidence type="ECO:0000256" key="4">
    <source>
        <dbReference type="ARBA" id="ARBA00023004"/>
    </source>
</evidence>
<keyword evidence="4 7" id="KW-0408">Iron</keyword>
<gene>
    <name evidence="8" type="ORF">SAMN02745118_01900</name>
</gene>
<dbReference type="InterPro" id="IPR036249">
    <property type="entry name" value="Thioredoxin-like_sf"/>
</dbReference>
<dbReference type="InterPro" id="IPR042128">
    <property type="entry name" value="NuoE_dom"/>
</dbReference>
<keyword evidence="2 7" id="KW-0001">2Fe-2S</keyword>
<dbReference type="InterPro" id="IPR041921">
    <property type="entry name" value="NuoE_N"/>
</dbReference>
<comment type="cofactor">
    <cofactor evidence="6">
        <name>[2Fe-2S] cluster</name>
        <dbReference type="ChEBI" id="CHEBI:190135"/>
    </cofactor>
</comment>
<evidence type="ECO:0000256" key="3">
    <source>
        <dbReference type="ARBA" id="ARBA00022723"/>
    </source>
</evidence>
<dbReference type="PANTHER" id="PTHR43342">
    <property type="entry name" value="NADH-QUINONE OXIDOREDUCTASE, E SUBUNIT"/>
    <property type="match status" value="1"/>
</dbReference>
<dbReference type="CDD" id="cd03064">
    <property type="entry name" value="TRX_Fd_NuoE"/>
    <property type="match status" value="1"/>
</dbReference>
<dbReference type="Gene3D" id="1.10.10.1590">
    <property type="entry name" value="NADH-quinone oxidoreductase subunit E"/>
    <property type="match status" value="1"/>
</dbReference>
<dbReference type="PROSITE" id="PS01099">
    <property type="entry name" value="COMPLEX1_24K"/>
    <property type="match status" value="1"/>
</dbReference>
<dbReference type="GO" id="GO:0046872">
    <property type="term" value="F:metal ion binding"/>
    <property type="evidence" value="ECO:0007669"/>
    <property type="project" value="UniProtKB-KW"/>
</dbReference>
<feature type="binding site" evidence="7">
    <location>
        <position position="87"/>
    </location>
    <ligand>
        <name>[2Fe-2S] cluster</name>
        <dbReference type="ChEBI" id="CHEBI:190135"/>
    </ligand>
</feature>
<dbReference type="Proteomes" id="UP000190625">
    <property type="component" value="Unassembled WGS sequence"/>
</dbReference>